<feature type="transmembrane region" description="Helical" evidence="1">
    <location>
        <begin position="124"/>
        <end position="144"/>
    </location>
</feature>
<dbReference type="Pfam" id="PF11188">
    <property type="entry name" value="DUF2975"/>
    <property type="match status" value="1"/>
</dbReference>
<accession>A0A379G9B7</accession>
<gene>
    <name evidence="2" type="ORF">NCTC13043_02035</name>
</gene>
<dbReference type="AlphaFoldDB" id="A0A379G9B7"/>
<feature type="transmembrane region" description="Helical" evidence="1">
    <location>
        <begin position="5"/>
        <end position="25"/>
    </location>
</feature>
<proteinExistence type="predicted"/>
<dbReference type="Proteomes" id="UP000254235">
    <property type="component" value="Unassembled WGS sequence"/>
</dbReference>
<keyword evidence="1" id="KW-0812">Transmembrane</keyword>
<dbReference type="RefSeq" id="WP_181792354.1">
    <property type="nucleotide sequence ID" value="NZ_CAKAQN010000023.1"/>
</dbReference>
<reference evidence="2 3" key="1">
    <citation type="submission" date="2018-06" db="EMBL/GenBank/DDBJ databases">
        <authorList>
            <consortium name="Pathogen Informatics"/>
            <person name="Doyle S."/>
        </authorList>
    </citation>
    <scope>NUCLEOTIDE SEQUENCE [LARGE SCALE GENOMIC DNA]</scope>
    <source>
        <strain evidence="2 3">NCTC13043</strain>
    </source>
</reference>
<dbReference type="InterPro" id="IPR021354">
    <property type="entry name" value="DUF2975"/>
</dbReference>
<protein>
    <recommendedName>
        <fullName evidence="4">DUF2975 domain-containing protein</fullName>
    </recommendedName>
</protein>
<feature type="transmembrane region" description="Helical" evidence="1">
    <location>
        <begin position="165"/>
        <end position="188"/>
    </location>
</feature>
<keyword evidence="1" id="KW-0472">Membrane</keyword>
<keyword evidence="1" id="KW-1133">Transmembrane helix</keyword>
<evidence type="ECO:0008006" key="4">
    <source>
        <dbReference type="Google" id="ProtNLM"/>
    </source>
</evidence>
<sequence>MNKRLYLYCTLLLCIMSCVMLYTVYDASRALISGYTVGTNMTNLEIKAQKDSSYAKSQEYKDIVKKQMEDEDWASATPVSFKVGLEAPPTVFTNQKTGKPERVWMRTIDVNYNAPHYFLAIKGLSFLIMAVLSLTILVLAFKLIARFRNSENIFLVRNLKLIRRLAFCTLIYYVLWWTITLIEVYFISQSFSIAGCNIDLVSTLELPSGLFEVPFTFIVYEIFTIGVKMREENQLTV</sequence>
<dbReference type="EMBL" id="UGTP01000002">
    <property type="protein sequence ID" value="SUC37545.1"/>
    <property type="molecule type" value="Genomic_DNA"/>
</dbReference>
<name>A0A379G9B7_9BACT</name>
<evidence type="ECO:0000313" key="2">
    <source>
        <dbReference type="EMBL" id="SUC37545.1"/>
    </source>
</evidence>
<evidence type="ECO:0000313" key="3">
    <source>
        <dbReference type="Proteomes" id="UP000254235"/>
    </source>
</evidence>
<dbReference type="GeneID" id="78571674"/>
<evidence type="ECO:0000256" key="1">
    <source>
        <dbReference type="SAM" id="Phobius"/>
    </source>
</evidence>
<feature type="transmembrane region" description="Helical" evidence="1">
    <location>
        <begin position="208"/>
        <end position="227"/>
    </location>
</feature>
<organism evidence="2 3">
    <name type="scientific">Prevotella pallens</name>
    <dbReference type="NCBI Taxonomy" id="60133"/>
    <lineage>
        <taxon>Bacteria</taxon>
        <taxon>Pseudomonadati</taxon>
        <taxon>Bacteroidota</taxon>
        <taxon>Bacteroidia</taxon>
        <taxon>Bacteroidales</taxon>
        <taxon>Prevotellaceae</taxon>
        <taxon>Prevotella</taxon>
    </lineage>
</organism>